<name>A0A381SVQ8_9ZZZZ</name>
<dbReference type="PRINTS" id="PR00081">
    <property type="entry name" value="GDHRDH"/>
</dbReference>
<reference evidence="3" key="1">
    <citation type="submission" date="2018-05" db="EMBL/GenBank/DDBJ databases">
        <authorList>
            <person name="Lanie J.A."/>
            <person name="Ng W.-L."/>
            <person name="Kazmierczak K.M."/>
            <person name="Andrzejewski T.M."/>
            <person name="Davidsen T.M."/>
            <person name="Wayne K.J."/>
            <person name="Tettelin H."/>
            <person name="Glass J.I."/>
            <person name="Rusch D."/>
            <person name="Podicherti R."/>
            <person name="Tsui H.-C.T."/>
            <person name="Winkler M.E."/>
        </authorList>
    </citation>
    <scope>NUCLEOTIDE SEQUENCE</scope>
</reference>
<accession>A0A381SVQ8</accession>
<keyword evidence="2" id="KW-0560">Oxidoreductase</keyword>
<proteinExistence type="inferred from homology"/>
<dbReference type="EMBL" id="UINC01003458">
    <property type="protein sequence ID" value="SVA06497.1"/>
    <property type="molecule type" value="Genomic_DNA"/>
</dbReference>
<dbReference type="Gene3D" id="3.40.50.720">
    <property type="entry name" value="NAD(P)-binding Rossmann-like Domain"/>
    <property type="match status" value="1"/>
</dbReference>
<organism evidence="3">
    <name type="scientific">marine metagenome</name>
    <dbReference type="NCBI Taxonomy" id="408172"/>
    <lineage>
        <taxon>unclassified sequences</taxon>
        <taxon>metagenomes</taxon>
        <taxon>ecological metagenomes</taxon>
    </lineage>
</organism>
<evidence type="ECO:0000256" key="2">
    <source>
        <dbReference type="ARBA" id="ARBA00023002"/>
    </source>
</evidence>
<gene>
    <name evidence="3" type="ORF">METZ01_LOCUS59351</name>
</gene>
<dbReference type="PANTHER" id="PTHR43639:SF1">
    <property type="entry name" value="SHORT-CHAIN DEHYDROGENASE_REDUCTASE FAMILY PROTEIN"/>
    <property type="match status" value="1"/>
</dbReference>
<sequence>MATKTICIIGASGVIGSAVARVLDKQGFSLALHYCNNVEACENILSQCNFPNSHKLFCSSLNDLDDGKRLLQSMRKELGDLYGLALCGGRVPWKNEEHLTVQDWQNAFFELAIQPYNMALYFSQICAPKSRVVALSSISSNYGGSTTSRHYGAAKAALESSFIGLSRKLTHEEICINMVRAGFILTPQQTKGRSQQEIDDRIAKIPFGRAGSAEEVANAFEFLFGKQSGFITGQCITVSGGD</sequence>
<evidence type="ECO:0000256" key="1">
    <source>
        <dbReference type="ARBA" id="ARBA00006484"/>
    </source>
</evidence>
<evidence type="ECO:0000313" key="3">
    <source>
        <dbReference type="EMBL" id="SVA06497.1"/>
    </source>
</evidence>
<dbReference type="InterPro" id="IPR002347">
    <property type="entry name" value="SDR_fam"/>
</dbReference>
<protein>
    <submittedName>
        <fullName evidence="3">Uncharacterized protein</fullName>
    </submittedName>
</protein>
<dbReference type="Pfam" id="PF13561">
    <property type="entry name" value="adh_short_C2"/>
    <property type="match status" value="1"/>
</dbReference>
<dbReference type="SUPFAM" id="SSF51735">
    <property type="entry name" value="NAD(P)-binding Rossmann-fold domains"/>
    <property type="match status" value="1"/>
</dbReference>
<dbReference type="GO" id="GO:0016491">
    <property type="term" value="F:oxidoreductase activity"/>
    <property type="evidence" value="ECO:0007669"/>
    <property type="project" value="UniProtKB-KW"/>
</dbReference>
<dbReference type="AlphaFoldDB" id="A0A381SVQ8"/>
<comment type="similarity">
    <text evidence="1">Belongs to the short-chain dehydrogenases/reductases (SDR) family.</text>
</comment>
<dbReference type="PANTHER" id="PTHR43639">
    <property type="entry name" value="OXIDOREDUCTASE, SHORT-CHAIN DEHYDROGENASE/REDUCTASE FAMILY (AFU_ORTHOLOGUE AFUA_5G02870)"/>
    <property type="match status" value="1"/>
</dbReference>
<dbReference type="CDD" id="cd05233">
    <property type="entry name" value="SDR_c"/>
    <property type="match status" value="1"/>
</dbReference>
<dbReference type="InterPro" id="IPR036291">
    <property type="entry name" value="NAD(P)-bd_dom_sf"/>
</dbReference>